<evidence type="ECO:0000259" key="5">
    <source>
        <dbReference type="PROSITE" id="PS50057"/>
    </source>
</evidence>
<dbReference type="GO" id="GO:0005737">
    <property type="term" value="C:cytoplasm"/>
    <property type="evidence" value="ECO:0007669"/>
    <property type="project" value="UniProtKB-SubCell"/>
</dbReference>
<dbReference type="GO" id="GO:0098609">
    <property type="term" value="P:cell-cell adhesion"/>
    <property type="evidence" value="ECO:0007669"/>
    <property type="project" value="TreeGrafter"/>
</dbReference>
<keyword evidence="2" id="KW-0963">Cytoplasm</keyword>
<dbReference type="GO" id="GO:0005886">
    <property type="term" value="C:plasma membrane"/>
    <property type="evidence" value="ECO:0007669"/>
    <property type="project" value="TreeGrafter"/>
</dbReference>
<dbReference type="InterPro" id="IPR036476">
    <property type="entry name" value="Talin_cent_sf"/>
</dbReference>
<dbReference type="GO" id="GO:0003779">
    <property type="term" value="F:actin binding"/>
    <property type="evidence" value="ECO:0007669"/>
    <property type="project" value="InterPro"/>
</dbReference>
<dbReference type="Proteomes" id="UP001210925">
    <property type="component" value="Unassembled WGS sequence"/>
</dbReference>
<evidence type="ECO:0000256" key="2">
    <source>
        <dbReference type="ARBA" id="ARBA00022490"/>
    </source>
</evidence>
<evidence type="ECO:0000256" key="4">
    <source>
        <dbReference type="SAM" id="MobiDB-lite"/>
    </source>
</evidence>
<keyword evidence="8" id="KW-1185">Reference proteome</keyword>
<dbReference type="Gene3D" id="1.20.1420.10">
    <property type="entry name" value="Talin, central domain"/>
    <property type="match status" value="4"/>
</dbReference>
<dbReference type="Gene3D" id="1.20.80.10">
    <property type="match status" value="1"/>
</dbReference>
<dbReference type="InterPro" id="IPR000299">
    <property type="entry name" value="FERM_domain"/>
</dbReference>
<dbReference type="SMART" id="SM00307">
    <property type="entry name" value="ILWEQ"/>
    <property type="match status" value="1"/>
</dbReference>
<dbReference type="InterPro" id="IPR019747">
    <property type="entry name" value="FERM_CS"/>
</dbReference>
<dbReference type="GO" id="GO:0005178">
    <property type="term" value="F:integrin binding"/>
    <property type="evidence" value="ECO:0007669"/>
    <property type="project" value="TreeGrafter"/>
</dbReference>
<feature type="compositionally biased region" description="Polar residues" evidence="4">
    <location>
        <begin position="2456"/>
        <end position="2470"/>
    </location>
</feature>
<dbReference type="InterPro" id="IPR014352">
    <property type="entry name" value="FERM/acyl-CoA-bd_prot_sf"/>
</dbReference>
<evidence type="ECO:0000313" key="7">
    <source>
        <dbReference type="EMBL" id="KAJ3255973.1"/>
    </source>
</evidence>
<dbReference type="Pfam" id="PF01608">
    <property type="entry name" value="I_LWEQ"/>
    <property type="match status" value="1"/>
</dbReference>
<evidence type="ECO:0000313" key="8">
    <source>
        <dbReference type="Proteomes" id="UP001210925"/>
    </source>
</evidence>
<dbReference type="InterPro" id="IPR029071">
    <property type="entry name" value="Ubiquitin-like_domsf"/>
</dbReference>
<protein>
    <submittedName>
        <fullName evidence="7">Talin-1</fullName>
    </submittedName>
</protein>
<organism evidence="7 8">
    <name type="scientific">Boothiomyces macroporosus</name>
    <dbReference type="NCBI Taxonomy" id="261099"/>
    <lineage>
        <taxon>Eukaryota</taxon>
        <taxon>Fungi</taxon>
        <taxon>Fungi incertae sedis</taxon>
        <taxon>Chytridiomycota</taxon>
        <taxon>Chytridiomycota incertae sedis</taxon>
        <taxon>Chytridiomycetes</taxon>
        <taxon>Rhizophydiales</taxon>
        <taxon>Terramycetaceae</taxon>
        <taxon>Boothiomyces</taxon>
    </lineage>
</organism>
<dbReference type="InterPro" id="IPR054082">
    <property type="entry name" value="Talin_IBS2B"/>
</dbReference>
<dbReference type="InterPro" id="IPR032425">
    <property type="entry name" value="FERM_f0"/>
</dbReference>
<dbReference type="FunFam" id="1.20.80.10:FF:000007">
    <property type="entry name" value="Talin 2"/>
    <property type="match status" value="1"/>
</dbReference>
<feature type="domain" description="I/LWEQ" evidence="6">
    <location>
        <begin position="2188"/>
        <end position="2431"/>
    </location>
</feature>
<dbReference type="InterPro" id="IPR002558">
    <property type="entry name" value="ILWEQ_dom"/>
</dbReference>
<dbReference type="CDD" id="cd14473">
    <property type="entry name" value="FERM_B-lobe"/>
    <property type="match status" value="1"/>
</dbReference>
<comment type="caution">
    <text evidence="7">The sequence shown here is derived from an EMBL/GenBank/DDBJ whole genome shotgun (WGS) entry which is preliminary data.</text>
</comment>
<dbReference type="FunFam" id="1.20.1410.10:FF:000001">
    <property type="entry name" value="Talin 2"/>
    <property type="match status" value="1"/>
</dbReference>
<dbReference type="SUPFAM" id="SSF109885">
    <property type="entry name" value="I/LWEQ domain"/>
    <property type="match status" value="2"/>
</dbReference>
<dbReference type="Pfam" id="PF21896">
    <property type="entry name" value="Talin_IBS2B"/>
    <property type="match status" value="1"/>
</dbReference>
<keyword evidence="3" id="KW-0175">Coiled coil</keyword>
<feature type="coiled-coil region" evidence="3">
    <location>
        <begin position="2390"/>
        <end position="2426"/>
    </location>
</feature>
<dbReference type="Pfam" id="PF09141">
    <property type="entry name" value="Talin_middle"/>
    <property type="match status" value="1"/>
</dbReference>
<dbReference type="InterPro" id="IPR019749">
    <property type="entry name" value="Band_41_domain"/>
</dbReference>
<dbReference type="SUPFAM" id="SSF109880">
    <property type="entry name" value="A middle domain of Talin 1"/>
    <property type="match status" value="1"/>
</dbReference>
<dbReference type="CDD" id="cd17089">
    <property type="entry name" value="FERM_F0_TLN"/>
    <property type="match status" value="1"/>
</dbReference>
<dbReference type="Pfam" id="PF00373">
    <property type="entry name" value="FERM_M"/>
    <property type="match status" value="1"/>
</dbReference>
<dbReference type="InterPro" id="IPR049108">
    <property type="entry name" value="Talin_R4"/>
</dbReference>
<proteinExistence type="predicted"/>
<dbReference type="PANTHER" id="PTHR19981">
    <property type="entry name" value="TALIN"/>
    <property type="match status" value="1"/>
</dbReference>
<reference evidence="7" key="1">
    <citation type="submission" date="2020-05" db="EMBL/GenBank/DDBJ databases">
        <title>Phylogenomic resolution of chytrid fungi.</title>
        <authorList>
            <person name="Stajich J.E."/>
            <person name="Amses K."/>
            <person name="Simmons R."/>
            <person name="Seto K."/>
            <person name="Myers J."/>
            <person name="Bonds A."/>
            <person name="Quandt C.A."/>
            <person name="Barry K."/>
            <person name="Liu P."/>
            <person name="Grigoriev I."/>
            <person name="Longcore J.E."/>
            <person name="James T.Y."/>
        </authorList>
    </citation>
    <scope>NUCLEOTIDE SEQUENCE</scope>
    <source>
        <strain evidence="7">PLAUS21</strain>
    </source>
</reference>
<evidence type="ECO:0000256" key="3">
    <source>
        <dbReference type="SAM" id="Coils"/>
    </source>
</evidence>
<dbReference type="EMBL" id="JADGKB010000057">
    <property type="protein sequence ID" value="KAJ3255973.1"/>
    <property type="molecule type" value="Genomic_DNA"/>
</dbReference>
<dbReference type="SUPFAM" id="SSF54236">
    <property type="entry name" value="Ubiquitin-like"/>
    <property type="match status" value="1"/>
</dbReference>
<gene>
    <name evidence="7" type="primary">TLN1</name>
    <name evidence="7" type="ORF">HK103_005780</name>
</gene>
<dbReference type="CDD" id="cd17090">
    <property type="entry name" value="FERM_F1_TLN"/>
    <property type="match status" value="1"/>
</dbReference>
<dbReference type="Pfam" id="PF16511">
    <property type="entry name" value="FERM_f0"/>
    <property type="match status" value="1"/>
</dbReference>
<dbReference type="InterPro" id="IPR035964">
    <property type="entry name" value="I/LWEQ_dom_sf"/>
</dbReference>
<evidence type="ECO:0000259" key="6">
    <source>
        <dbReference type="PROSITE" id="PS50945"/>
    </source>
</evidence>
<dbReference type="Gene3D" id="1.20.120.230">
    <property type="entry name" value="Alpha-catenin/vinculin-like"/>
    <property type="match status" value="4"/>
</dbReference>
<comment type="subcellular location">
    <subcellularLocation>
        <location evidence="1">Cytoplasm</location>
    </subcellularLocation>
</comment>
<dbReference type="Gene3D" id="3.10.20.90">
    <property type="entry name" value="Phosphatidylinositol 3-kinase Catalytic Subunit, Chain A, domain 1"/>
    <property type="match status" value="2"/>
</dbReference>
<dbReference type="PANTHER" id="PTHR19981:SF1">
    <property type="entry name" value="RHEA, ISOFORM B"/>
    <property type="match status" value="1"/>
</dbReference>
<dbReference type="InterPro" id="IPR015224">
    <property type="entry name" value="Talin_cent"/>
</dbReference>
<name>A0AAD5UIR4_9FUNG</name>
<dbReference type="SMART" id="SM00295">
    <property type="entry name" value="B41"/>
    <property type="match status" value="1"/>
</dbReference>
<sequence length="2498" mass="271191">MSVSLKIYLVDLGSVKTCQYSTDMYITDICKDIRQKFNYGEGGLDHGLLFKEQGIWLASNKMLGHYDLKYGDTLDFRKKHRVLKVKTLDESIKNILVDESTTVKSITEVICNKIGLANPEEYSLMKEEPIEVNPKKEKEKKKGKEANIKSDAQGWLNPDKTLREQGMTEEDYVILKKKFFVTDQNVDRSDPVQLVMMYTQAYEMVISGKHPCTPEEAAQFGGIEMQIKFGNQDPERHRVGFVKMKDFLPPEYVKNKEVEKAVYREHSMLKGTTELNAKFRYVQLMRSLKSYGTSFFVVKEPADKAKKKKAETILLGVETDEGEEISRLIAGYIDILIKRRNLLTTTTNTSNVEEQAVVEDYVRPGRANNVAVVSNQAVTRQAKVGGAKDVEVGYGSAIETRKTYGQVGANLETMENQNKVVGQIKNAMALMGQYSKDLANPAPSLPPSKDPATLSWRNDTRDINSEALASQLCMMLSGISAMLMEANGNIDKMNYEAIGSKISYIVSSSGQATQSLRNLGGLTTDDTAQEDLHAAGKGIMDATVALLQELIPIVSGHLSLTELHASASKVAVLCSNLLEKIDHLDVSEINQSELLNAAAEVGNAVSNLAIVGKKVANMVSPDMKENMLGDIKESSDTATLLSGVTVTIAPVMLDPLSREQLFESAIYMRDRANTIHNYSENIQDKDLVQLLQKAIMDTEDALAFLVEKARNVDYNIDFEIESYHDQIQNSCLDMENNIDTREELFAAAKDLTVNGTRMVEVLKIKASQLPDEVENLKLQDLAKELSDLIAKMVASTKTVISNPNDSSAKQELLSVVDEIKAKDLTICTPYLRANMVQHLLRAFRGTISGANHVISTSRQTAALNNDRASQIQLNKAGQGVVERIPKSVKSMREMKGNPNDYILRFKLIHAAKEFINPSDNLISASDAAINNVADPIGKEQLHNHTRQLAQELETLKNLLAVAEQMFDEEELQAAMETLRSPVNATFEPAPVELSAEDCEKNINDHAKSFIHSVGQILDAVEIEDTFGARLGVTDSVSELQQIDKLLNPFINGTDDENLRSDLLQASSKIKLSLANLIDGVAKNKSLNLTNELASTKEAMQTLLDNLPMQRVINETLGNIKQMSTNIKNVESVSIKTAAGNTSDIDKSEIQGLLLVAANDLTSATQALVKGAKNDVATLMKKVEALEGSYGKLIKVTGKIQDAAVQNSVTSLGEECDSFLKTLKSSMMDSENIGFHYQLVSAAKAVGETVDGMLGAFSGDKSGFENCNKAKQILNEAAIAVAEVNQYPKTKVHYGDAKHTAENSVEKMNDIERKLGKASDPAEISSQILDLSNVVHQLISNAIRATQAINNTDLSSEPAQPSLINQDAIKKRIDQLRKTLPRAGYVDRTPKEILEDISLISNNAGALCLICKDTGNQKSVPKDIQGQFSLLAKNLSGNSAVLVKRMKELAENPKDEQLQNELTAIVKNIGEQLVKVEALANSSVVSGQPAKPSPKALEVQVPVVNSCNQILNESQKITSVAQAGCTNGVDEDLKKQLLSHIEMICKSSSGILDVLNSNTPGKAECEASIKQIEKANAAVVEMENLLSNKDSIPLNTTDLQTVITSLQTLADATSYIATSKDDPHDLIQLMQEIPSKYDMVIKNINGALAVLKEETQIPVVQSLKDLGSKLVHLVEYVQEELADPNDLVIYQLENEIAETASLIQQITAMAKDSEAKNPEYRKAVEKTEKLVVNLDTVVEKATLDKPLADTIAEINSNSGGIVDTLLNVIGNQSTENFISASKTVADQYEATLARTAAIIHECNDDELKIKLKMLITDLGGSVIKAVDGLKQSGAKGVLETNAKSKLNQTVKEITAKQVEISDAVNQYASGIAACKKTTTTIDGLLTELDTNLLFAKAGELNPFNVGNAESFSSHKQALIESTNKLTEVFKTFASANQLSQDALGVLVNTAETSLKELVTTSTQAAVAISSADHEMQFQLLSNAKNIGAAMKDLITATISTSGASTGTPVRTLIENVEKNEPVIIDLVDFVKTMDKRSKMDTVVFQNVINSIEDAVNVLTNKDPALGSALPAEVTTLANQLVQAAAELVSTVEKSPEEMVAPLNNIKKVVEDICRAGKAVVVNAPADKELETISSVAFASRCCVQLIQTIEVAVDNGVTTGLKEKLTPNMKFLTQAVAAVNTASSKLVAAGYIDPNDPNIIAERELLSAASSIEAAAKKLASLQPTQKTNAQTEELNFEEQIVEVAKAIAAATSALVKSATGVQREIIAKGRAAPPEEKMYYSDGTWTEGLVSAAKNVVLATNDLCEVANSFVKGKDPLEKVIVCAKGVSATTAQLLSAAAARSNNTSSAVQIRLKAAGKAVTDATEQLVKASKGTKKEEATDEKIETDVPVNSHKNKILEMEAQMKILKLEKELEVARAELAAIRKGKYIAKTNPALRPEQSKVLSPRTNADPATIASLNKNQPFGNKLSSLKTKRDFSGAAFKSIPNNVQKSAPSSQL</sequence>
<dbReference type="GO" id="GO:0030036">
    <property type="term" value="P:actin cytoskeleton organization"/>
    <property type="evidence" value="ECO:0007669"/>
    <property type="project" value="TreeGrafter"/>
</dbReference>
<dbReference type="PROSITE" id="PS00660">
    <property type="entry name" value="FERM_1"/>
    <property type="match status" value="1"/>
</dbReference>
<dbReference type="Pfam" id="PF21692">
    <property type="entry name" value="Talin_R4"/>
    <property type="match status" value="1"/>
</dbReference>
<dbReference type="InterPro" id="IPR019748">
    <property type="entry name" value="FERM_central"/>
</dbReference>
<accession>A0AAD5UIR4</accession>
<dbReference type="PROSITE" id="PS50945">
    <property type="entry name" value="I_LWEQ"/>
    <property type="match status" value="1"/>
</dbReference>
<dbReference type="GO" id="GO:0005200">
    <property type="term" value="F:structural constituent of cytoskeleton"/>
    <property type="evidence" value="ECO:0007669"/>
    <property type="project" value="InterPro"/>
</dbReference>
<dbReference type="Gene3D" id="1.20.1410.10">
    <property type="entry name" value="I/LWEQ domain"/>
    <property type="match status" value="1"/>
</dbReference>
<evidence type="ECO:0000256" key="1">
    <source>
        <dbReference type="ARBA" id="ARBA00004496"/>
    </source>
</evidence>
<dbReference type="SUPFAM" id="SSF47031">
    <property type="entry name" value="Second domain of FERM"/>
    <property type="match status" value="1"/>
</dbReference>
<feature type="coiled-coil region" evidence="3">
    <location>
        <begin position="938"/>
        <end position="972"/>
    </location>
</feature>
<feature type="domain" description="FERM" evidence="5">
    <location>
        <begin position="81"/>
        <end position="418"/>
    </location>
</feature>
<dbReference type="InterPro" id="IPR035963">
    <property type="entry name" value="FERM_2"/>
</dbReference>
<feature type="region of interest" description="Disordered" evidence="4">
    <location>
        <begin position="2439"/>
        <end position="2470"/>
    </location>
</feature>
<dbReference type="PROSITE" id="PS50057">
    <property type="entry name" value="FERM_3"/>
    <property type="match status" value="1"/>
</dbReference>